<dbReference type="AlphaFoldDB" id="A0A927CHA6"/>
<evidence type="ECO:0000259" key="1">
    <source>
        <dbReference type="PROSITE" id="PS51831"/>
    </source>
</evidence>
<dbReference type="EMBL" id="JACXJA010000054">
    <property type="protein sequence ID" value="MBD2866196.1"/>
    <property type="molecule type" value="Genomic_DNA"/>
</dbReference>
<dbReference type="RefSeq" id="WP_190931817.1">
    <property type="nucleotide sequence ID" value="NZ_JACXJA010000054.1"/>
</dbReference>
<dbReference type="PANTHER" id="PTHR43155:SF2">
    <property type="entry name" value="CYCLIC DI-GMP PHOSPHODIESTERASE PA4108"/>
    <property type="match status" value="1"/>
</dbReference>
<dbReference type="Proteomes" id="UP000639396">
    <property type="component" value="Unassembled WGS sequence"/>
</dbReference>
<sequence length="371" mass="42132">MRLVPIEWCRPGMRLAKKVFNEEGLVLLAEHVELTQRMVERLALYGIPHLYIEDERTDDVVIRDAITVETRRMAMGVIRTNFKRVMLDSLPRRAAYQPYMGKSFMEALRMIIDDLSENPGAMIMLTDISITDMYLYQHSLNVCIYATMLGLADGYSKNDLTMLGLGALLHDIGKTKLPTDILKKPGRLLDSEFETMKRHTEYGYRLLKDEPNIPLLSAHCALQHHERLDGSGYPRGIRGEEIHDFAKWIGLVDSYDAMTTNRVYRAAMLPHQAMEVLYTGADSLYEKSKVEHFRDRVAIYPLGATVTLNTGETGVVVDVNSQFAQRPIVRILEDQEGQTLKEPYEIDLSTHLSVIVTGIGNVQVAEPIKFT</sequence>
<dbReference type="Pfam" id="PF13487">
    <property type="entry name" value="HD_5"/>
    <property type="match status" value="1"/>
</dbReference>
<dbReference type="InterPro" id="IPR003607">
    <property type="entry name" value="HD/PDEase_dom"/>
</dbReference>
<gene>
    <name evidence="3" type="ORF">IDH45_29900</name>
</gene>
<dbReference type="InterPro" id="IPR037522">
    <property type="entry name" value="HD_GYP_dom"/>
</dbReference>
<comment type="caution">
    <text evidence="3">The sequence shown here is derived from an EMBL/GenBank/DDBJ whole genome shotgun (WGS) entry which is preliminary data.</text>
</comment>
<feature type="domain" description="HD" evidence="1">
    <location>
        <begin position="135"/>
        <end position="258"/>
    </location>
</feature>
<protein>
    <submittedName>
        <fullName evidence="3">HD-GYP domain-containing protein</fullName>
    </submittedName>
</protein>
<dbReference type="PANTHER" id="PTHR43155">
    <property type="entry name" value="CYCLIC DI-GMP PHOSPHODIESTERASE PA4108-RELATED"/>
    <property type="match status" value="1"/>
</dbReference>
<dbReference type="SMART" id="SM00471">
    <property type="entry name" value="HDc"/>
    <property type="match status" value="1"/>
</dbReference>
<evidence type="ECO:0000259" key="2">
    <source>
        <dbReference type="PROSITE" id="PS51832"/>
    </source>
</evidence>
<dbReference type="PROSITE" id="PS51831">
    <property type="entry name" value="HD"/>
    <property type="match status" value="1"/>
</dbReference>
<keyword evidence="4" id="KW-1185">Reference proteome</keyword>
<reference evidence="3" key="1">
    <citation type="submission" date="2020-09" db="EMBL/GenBank/DDBJ databases">
        <title>A novel bacterium of genus Paenibacillus, isolated from South China Sea.</title>
        <authorList>
            <person name="Huang H."/>
            <person name="Mo K."/>
            <person name="Hu Y."/>
        </authorList>
    </citation>
    <scope>NUCLEOTIDE SEQUENCE</scope>
    <source>
        <strain evidence="3">IB182363</strain>
    </source>
</reference>
<evidence type="ECO:0000313" key="4">
    <source>
        <dbReference type="Proteomes" id="UP000639396"/>
    </source>
</evidence>
<evidence type="ECO:0000313" key="3">
    <source>
        <dbReference type="EMBL" id="MBD2866196.1"/>
    </source>
</evidence>
<proteinExistence type="predicted"/>
<organism evidence="3 4">
    <name type="scientific">Paenibacillus oceani</name>
    <dbReference type="NCBI Taxonomy" id="2772510"/>
    <lineage>
        <taxon>Bacteria</taxon>
        <taxon>Bacillati</taxon>
        <taxon>Bacillota</taxon>
        <taxon>Bacilli</taxon>
        <taxon>Bacillales</taxon>
        <taxon>Paenibacillaceae</taxon>
        <taxon>Paenibacillus</taxon>
    </lineage>
</organism>
<dbReference type="PROSITE" id="PS51832">
    <property type="entry name" value="HD_GYP"/>
    <property type="match status" value="1"/>
</dbReference>
<accession>A0A927CHA6</accession>
<dbReference type="Gene3D" id="1.10.3210.10">
    <property type="entry name" value="Hypothetical protein af1432"/>
    <property type="match status" value="1"/>
</dbReference>
<dbReference type="CDD" id="cd00077">
    <property type="entry name" value="HDc"/>
    <property type="match status" value="1"/>
</dbReference>
<dbReference type="InterPro" id="IPR006674">
    <property type="entry name" value="HD_domain"/>
</dbReference>
<name>A0A927CHA6_9BACL</name>
<dbReference type="SUPFAM" id="SSF109604">
    <property type="entry name" value="HD-domain/PDEase-like"/>
    <property type="match status" value="1"/>
</dbReference>
<feature type="domain" description="HD-GYP" evidence="2">
    <location>
        <begin position="113"/>
        <end position="309"/>
    </location>
</feature>